<keyword evidence="1" id="KW-1133">Transmembrane helix</keyword>
<dbReference type="EMBL" id="BK014646">
    <property type="protein sequence ID" value="DAD65664.1"/>
    <property type="molecule type" value="Genomic_DNA"/>
</dbReference>
<keyword evidence="1" id="KW-0812">Transmembrane</keyword>
<proteinExistence type="predicted"/>
<keyword evidence="1" id="KW-0472">Membrane</keyword>
<name>A0A8S5L6W0_9CAUD</name>
<feature type="transmembrane region" description="Helical" evidence="1">
    <location>
        <begin position="6"/>
        <end position="28"/>
    </location>
</feature>
<protein>
    <submittedName>
        <fullName evidence="2">Uncharacterized protein</fullName>
    </submittedName>
</protein>
<reference evidence="2" key="1">
    <citation type="journal article" date="2021" name="Proc. Natl. Acad. Sci. U.S.A.">
        <title>A Catalog of Tens of Thousands of Viruses from Human Metagenomes Reveals Hidden Associations with Chronic Diseases.</title>
        <authorList>
            <person name="Tisza M.J."/>
            <person name="Buck C.B."/>
        </authorList>
    </citation>
    <scope>NUCLEOTIDE SEQUENCE</scope>
    <source>
        <strain evidence="2">Ct45W1</strain>
    </source>
</reference>
<evidence type="ECO:0000313" key="2">
    <source>
        <dbReference type="EMBL" id="DAD65664.1"/>
    </source>
</evidence>
<organism evidence="2">
    <name type="scientific">Siphoviridae sp. ct45W1</name>
    <dbReference type="NCBI Taxonomy" id="2823562"/>
    <lineage>
        <taxon>Viruses</taxon>
        <taxon>Duplodnaviria</taxon>
        <taxon>Heunggongvirae</taxon>
        <taxon>Uroviricota</taxon>
        <taxon>Caudoviricetes</taxon>
    </lineage>
</organism>
<evidence type="ECO:0000256" key="1">
    <source>
        <dbReference type="SAM" id="Phobius"/>
    </source>
</evidence>
<sequence>MSLVRSIASAVSIVSLALAAILAGMYLLGIGKDDSTITPTQDGFPVVSVPAQSGQMHVDDRLVAPAEEAPSFA</sequence>
<accession>A0A8S5L6W0</accession>